<dbReference type="InterPro" id="IPR000223">
    <property type="entry name" value="Pept_S26A_signal_pept_1"/>
</dbReference>
<evidence type="ECO:0000313" key="6">
    <source>
        <dbReference type="Proteomes" id="UP000610456"/>
    </source>
</evidence>
<dbReference type="NCBIfam" id="TIGR02227">
    <property type="entry name" value="sigpep_I_bact"/>
    <property type="match status" value="1"/>
</dbReference>
<dbReference type="PRINTS" id="PR00727">
    <property type="entry name" value="LEADERPTASE"/>
</dbReference>
<evidence type="ECO:0000256" key="1">
    <source>
        <dbReference type="ARBA" id="ARBA00009370"/>
    </source>
</evidence>
<dbReference type="CDD" id="cd06530">
    <property type="entry name" value="S26_SPase_I"/>
    <property type="match status" value="1"/>
</dbReference>
<dbReference type="EC" id="3.4.21.89" evidence="3"/>
<evidence type="ECO:0000259" key="4">
    <source>
        <dbReference type="Pfam" id="PF10502"/>
    </source>
</evidence>
<reference evidence="5" key="2">
    <citation type="submission" date="2020-09" db="EMBL/GenBank/DDBJ databases">
        <authorList>
            <person name="Sun Q."/>
            <person name="Kim S."/>
        </authorList>
    </citation>
    <scope>NUCLEOTIDE SEQUENCE</scope>
    <source>
        <strain evidence="5">KCTC 12719</strain>
    </source>
</reference>
<dbReference type="GO" id="GO:0006465">
    <property type="term" value="P:signal peptide processing"/>
    <property type="evidence" value="ECO:0007669"/>
    <property type="project" value="InterPro"/>
</dbReference>
<reference evidence="5" key="1">
    <citation type="journal article" date="2014" name="Int. J. Syst. Evol. Microbiol.">
        <title>Complete genome sequence of Corynebacterium casei LMG S-19264T (=DSM 44701T), isolated from a smear-ripened cheese.</title>
        <authorList>
            <consortium name="US DOE Joint Genome Institute (JGI-PGF)"/>
            <person name="Walter F."/>
            <person name="Albersmeier A."/>
            <person name="Kalinowski J."/>
            <person name="Ruckert C."/>
        </authorList>
    </citation>
    <scope>NUCLEOTIDE SEQUENCE</scope>
    <source>
        <strain evidence="5">KCTC 12719</strain>
    </source>
</reference>
<accession>A0A918SLE3</accession>
<organism evidence="5 6">
    <name type="scientific">Salinimicrobium marinum</name>
    <dbReference type="NCBI Taxonomy" id="680283"/>
    <lineage>
        <taxon>Bacteria</taxon>
        <taxon>Pseudomonadati</taxon>
        <taxon>Bacteroidota</taxon>
        <taxon>Flavobacteriia</taxon>
        <taxon>Flavobacteriales</taxon>
        <taxon>Flavobacteriaceae</taxon>
        <taxon>Salinimicrobium</taxon>
    </lineage>
</organism>
<dbReference type="PANTHER" id="PTHR43390:SF1">
    <property type="entry name" value="CHLOROPLAST PROCESSING PEPTIDASE"/>
    <property type="match status" value="1"/>
</dbReference>
<dbReference type="GO" id="GO:0009003">
    <property type="term" value="F:signal peptidase activity"/>
    <property type="evidence" value="ECO:0007669"/>
    <property type="project" value="UniProtKB-EC"/>
</dbReference>
<dbReference type="AlphaFoldDB" id="A0A918SLE3"/>
<dbReference type="PANTHER" id="PTHR43390">
    <property type="entry name" value="SIGNAL PEPTIDASE I"/>
    <property type="match status" value="1"/>
</dbReference>
<dbReference type="SUPFAM" id="SSF51306">
    <property type="entry name" value="LexA/Signal peptidase"/>
    <property type="match status" value="1"/>
</dbReference>
<dbReference type="InterPro" id="IPR036286">
    <property type="entry name" value="LexA/Signal_pep-like_sf"/>
</dbReference>
<dbReference type="Proteomes" id="UP000610456">
    <property type="component" value="Unassembled WGS sequence"/>
</dbReference>
<evidence type="ECO:0000313" key="5">
    <source>
        <dbReference type="EMBL" id="GHA51921.1"/>
    </source>
</evidence>
<keyword evidence="3" id="KW-0645">Protease</keyword>
<evidence type="ECO:0000256" key="2">
    <source>
        <dbReference type="ARBA" id="ARBA00019232"/>
    </source>
</evidence>
<gene>
    <name evidence="5" type="ORF">GCM10007103_35410</name>
</gene>
<evidence type="ECO:0000256" key="3">
    <source>
        <dbReference type="RuleBase" id="RU362042"/>
    </source>
</evidence>
<comment type="similarity">
    <text evidence="1 3">Belongs to the peptidase S26 family.</text>
</comment>
<dbReference type="InterPro" id="IPR019533">
    <property type="entry name" value="Peptidase_S26"/>
</dbReference>
<dbReference type="EMBL" id="BMXB01000032">
    <property type="protein sequence ID" value="GHA51921.1"/>
    <property type="molecule type" value="Genomic_DNA"/>
</dbReference>
<comment type="caution">
    <text evidence="5">The sequence shown here is derived from an EMBL/GenBank/DDBJ whole genome shotgun (WGS) entry which is preliminary data.</text>
</comment>
<dbReference type="GO" id="GO:0016020">
    <property type="term" value="C:membrane"/>
    <property type="evidence" value="ECO:0007669"/>
    <property type="project" value="UniProtKB-SubCell"/>
</dbReference>
<proteinExistence type="inferred from homology"/>
<keyword evidence="3" id="KW-0378">Hydrolase</keyword>
<name>A0A918SLE3_9FLAO</name>
<dbReference type="GO" id="GO:0004252">
    <property type="term" value="F:serine-type endopeptidase activity"/>
    <property type="evidence" value="ECO:0007669"/>
    <property type="project" value="InterPro"/>
</dbReference>
<dbReference type="Gene3D" id="2.10.109.10">
    <property type="entry name" value="Umud Fragment, subunit A"/>
    <property type="match status" value="1"/>
</dbReference>
<feature type="domain" description="Peptidase S26" evidence="4">
    <location>
        <begin position="4"/>
        <end position="186"/>
    </location>
</feature>
<protein>
    <recommendedName>
        <fullName evidence="2 3">Signal peptidase I</fullName>
        <ecNumber evidence="3">3.4.21.89</ecNumber>
    </recommendedName>
</protein>
<sequence>MNCSNYPNLVENEVVLFSKWIPKKSNNWIVVNDDERKYQILRLVGFPNDTMTIVNGILYRNNRNLDLDLNLAHYYGLKKIQFEELEYLKDFRICDIAGEGDSVFLNVNDKVGQSLKESKRFIRSKRVIDPIIKETYGKNWNLDHFGPFVVPEGRYFAVGDNREMALDSRYLGPIDEKDFLGSVILTY</sequence>
<dbReference type="Pfam" id="PF10502">
    <property type="entry name" value="Peptidase_S26"/>
    <property type="match status" value="1"/>
</dbReference>
<keyword evidence="6" id="KW-1185">Reference proteome</keyword>
<comment type="subcellular location">
    <subcellularLocation>
        <location evidence="3">Membrane</location>
        <topology evidence="3">Single-pass type II membrane protein</topology>
    </subcellularLocation>
</comment>
<comment type="catalytic activity">
    <reaction evidence="3">
        <text>Cleavage of hydrophobic, N-terminal signal or leader sequences from secreted and periplasmic proteins.</text>
        <dbReference type="EC" id="3.4.21.89"/>
    </reaction>
</comment>